<dbReference type="EMBL" id="GL377566">
    <property type="protein sequence ID" value="EFJ36673.1"/>
    <property type="molecule type" value="Genomic_DNA"/>
</dbReference>
<dbReference type="Proteomes" id="UP000001514">
    <property type="component" value="Unassembled WGS sequence"/>
</dbReference>
<dbReference type="eggNOG" id="KOG2914">
    <property type="taxonomic scope" value="Eukaryota"/>
</dbReference>
<dbReference type="PANTHER" id="PTHR47523:SF1">
    <property type="entry name" value="F21O3.11 PROTEIN"/>
    <property type="match status" value="1"/>
</dbReference>
<name>D8QTM2_SELML</name>
<sequence>MAYAKDAYSGMMFDAAFHRLVGKSGIMNASFLSTSSQEQEEEEDGAASSSYYPPVILKELHQKLWKRSSIRVLSSSSLNDELLKVLLLILVKNVQAMRICISAPLSAKPDVEEVVVDSEGVKIVNISVEGLSQATILCSTNFVTSSKSVSMKLRWWHGKVLERQWARWWHSMSTDINNFFPDIECHESISCGVGYIDVIGVNLQLKNDLLIADLYKSLDLVVLVHNLAHKIPRLQQQAADHSQPALGTLLDEITAAELAWEEYGDDIWRLMDRLSEIYYEELSKVHSAGPQEWLAALYSAGVPCAVASTMDQISLLNALIRMGLDKSEAVRYVVHGFNTIIIESRQLSQKRMEWTPPRIGSWILCPRDQRGRELDPLSQRLEWPGFMQNVVVVTHHSRAAPLSVRSLVHKDLEEILPAKYLIDIGIKEPLENNLE</sequence>
<dbReference type="HOGENOM" id="CLU_065466_1_0_1"/>
<dbReference type="InParanoid" id="D8QTM2"/>
<dbReference type="AlphaFoldDB" id="D8QTM2"/>
<evidence type="ECO:0000313" key="2">
    <source>
        <dbReference type="Proteomes" id="UP000001514"/>
    </source>
</evidence>
<keyword evidence="2" id="KW-1185">Reference proteome</keyword>
<reference evidence="1 2" key="1">
    <citation type="journal article" date="2011" name="Science">
        <title>The Selaginella genome identifies genetic changes associated with the evolution of vascular plants.</title>
        <authorList>
            <person name="Banks J.A."/>
            <person name="Nishiyama T."/>
            <person name="Hasebe M."/>
            <person name="Bowman J.L."/>
            <person name="Gribskov M."/>
            <person name="dePamphilis C."/>
            <person name="Albert V.A."/>
            <person name="Aono N."/>
            <person name="Aoyama T."/>
            <person name="Ambrose B.A."/>
            <person name="Ashton N.W."/>
            <person name="Axtell M.J."/>
            <person name="Barker E."/>
            <person name="Barker M.S."/>
            <person name="Bennetzen J.L."/>
            <person name="Bonawitz N.D."/>
            <person name="Chapple C."/>
            <person name="Cheng C."/>
            <person name="Correa L.G."/>
            <person name="Dacre M."/>
            <person name="DeBarry J."/>
            <person name="Dreyer I."/>
            <person name="Elias M."/>
            <person name="Engstrom E.M."/>
            <person name="Estelle M."/>
            <person name="Feng L."/>
            <person name="Finet C."/>
            <person name="Floyd S.K."/>
            <person name="Frommer W.B."/>
            <person name="Fujita T."/>
            <person name="Gramzow L."/>
            <person name="Gutensohn M."/>
            <person name="Harholt J."/>
            <person name="Hattori M."/>
            <person name="Heyl A."/>
            <person name="Hirai T."/>
            <person name="Hiwatashi Y."/>
            <person name="Ishikawa M."/>
            <person name="Iwata M."/>
            <person name="Karol K.G."/>
            <person name="Koehler B."/>
            <person name="Kolukisaoglu U."/>
            <person name="Kubo M."/>
            <person name="Kurata T."/>
            <person name="Lalonde S."/>
            <person name="Li K."/>
            <person name="Li Y."/>
            <person name="Litt A."/>
            <person name="Lyons E."/>
            <person name="Manning G."/>
            <person name="Maruyama T."/>
            <person name="Michael T.P."/>
            <person name="Mikami K."/>
            <person name="Miyazaki S."/>
            <person name="Morinaga S."/>
            <person name="Murata T."/>
            <person name="Mueller-Roeber B."/>
            <person name="Nelson D.R."/>
            <person name="Obara M."/>
            <person name="Oguri Y."/>
            <person name="Olmstead R.G."/>
            <person name="Onodera N."/>
            <person name="Petersen B.L."/>
            <person name="Pils B."/>
            <person name="Prigge M."/>
            <person name="Rensing S.A."/>
            <person name="Riano-Pachon D.M."/>
            <person name="Roberts A.W."/>
            <person name="Sato Y."/>
            <person name="Scheller H.V."/>
            <person name="Schulz B."/>
            <person name="Schulz C."/>
            <person name="Shakirov E.V."/>
            <person name="Shibagaki N."/>
            <person name="Shinohara N."/>
            <person name="Shippen D.E."/>
            <person name="Soerensen I."/>
            <person name="Sotooka R."/>
            <person name="Sugimoto N."/>
            <person name="Sugita M."/>
            <person name="Sumikawa N."/>
            <person name="Tanurdzic M."/>
            <person name="Theissen G."/>
            <person name="Ulvskov P."/>
            <person name="Wakazuki S."/>
            <person name="Weng J.K."/>
            <person name="Willats W.W."/>
            <person name="Wipf D."/>
            <person name="Wolf P.G."/>
            <person name="Yang L."/>
            <person name="Zimmer A.D."/>
            <person name="Zhu Q."/>
            <person name="Mitros T."/>
            <person name="Hellsten U."/>
            <person name="Loque D."/>
            <person name="Otillar R."/>
            <person name="Salamov A."/>
            <person name="Schmutz J."/>
            <person name="Shapiro H."/>
            <person name="Lindquist E."/>
            <person name="Lucas S."/>
            <person name="Rokhsar D."/>
            <person name="Grigoriev I.V."/>
        </authorList>
    </citation>
    <scope>NUCLEOTIDE SEQUENCE [LARGE SCALE GENOMIC DNA]</scope>
</reference>
<dbReference type="KEGG" id="smo:SELMODRAFT_403271"/>
<protein>
    <submittedName>
        <fullName evidence="1">Uncharacterized protein</fullName>
    </submittedName>
</protein>
<gene>
    <name evidence="1" type="ORF">SELMODRAFT_403271</name>
</gene>
<organism evidence="2">
    <name type="scientific">Selaginella moellendorffii</name>
    <name type="common">Spikemoss</name>
    <dbReference type="NCBI Taxonomy" id="88036"/>
    <lineage>
        <taxon>Eukaryota</taxon>
        <taxon>Viridiplantae</taxon>
        <taxon>Streptophyta</taxon>
        <taxon>Embryophyta</taxon>
        <taxon>Tracheophyta</taxon>
        <taxon>Lycopodiopsida</taxon>
        <taxon>Selaginellales</taxon>
        <taxon>Selaginellaceae</taxon>
        <taxon>Selaginella</taxon>
    </lineage>
</organism>
<accession>D8QTM2</accession>
<proteinExistence type="predicted"/>
<evidence type="ECO:0000313" key="1">
    <source>
        <dbReference type="EMBL" id="EFJ36673.1"/>
    </source>
</evidence>
<dbReference type="PANTHER" id="PTHR47523">
    <property type="entry name" value="F21O3.11 PROTEIN"/>
    <property type="match status" value="1"/>
</dbReference>
<dbReference type="Gramene" id="EFJ36673">
    <property type="protein sequence ID" value="EFJ36673"/>
    <property type="gene ID" value="SELMODRAFT_403271"/>
</dbReference>